<sequence length="1148" mass="121224">MAEIDTFDVDDTSPSISYSPFADTLTTPNLLAGWNPYFDVSGFAAAPGDVGNGTSMHITALNGASVSLQWQGTGVQVFGNATQASYSITLDGVAQPNSSTPQGSILASFSDLQNTNHTIQLTAQTASPQSVDSFIVLDKFTVSSPSLPDFTRQPLPDQSVAFHGPWSFQKDTLGNSSSHESTTKDDRASTQFIGSAVFLHGGISPNAASYRVVLDGSSTTLSAKSSFSQADTLLFFATGLDANTTHSIEVFNADGRDLSVQADGFIVTSNGNPIPPQPTPTPSPPPPSPSPVSGAAASTSFPKGTIAAFILAGILAFILLSLLLLFVFVVLPRRRRRAAQSLHDPSSKELEAADVLDICPQEPAGEFSAGRVGFVGGGARGNGSNAEWWRDRARRESNGSRRSRRTSGRSGKTGFARWKEEVESGFGGRGLMGIGLAFRHSFSVGGGGTIRDQDEDEEDASEKEKEADVEDKGKGKAEAEPQSSGTSTSSGGPPLAIKEKRRSKSSRRIPKPKRKSSSPSFTIDLPLPTLLHNNGHSSRPSSRVHSRSNSGSAQSALLAVPRSHSGSTGTRTSQQGRVSHLSESSPALSYISAPALPSPDQPSPVQSQAPAPEAVLPIGSSRPESSIPGRRSLPVRPLPVPGSSLSPVSRPNHSRTDSNGFLLQHGDSQLSSPDDDPYEPVHIAATAPFVSPPDTIEEEDERAASRGLLQPPSMPRADRGSVSSGYMTDMDGLVRAETTSGQVAVRSLSPRTAQSPSDWPMESVTTPTLRVDTQVQKPLPQPVLKKPSLPEVQATSPLDIDFWASSPEDPTPRMSVRFQTAGGSRALPNPHQVPETSPTSASTTNSRVFRALPHPPTLQLKSSFRLTPMAMPGAPSPEQSDSEGVTSFLDFAGSSDASVMTQTNDSSSHRRSQSRWSGPSMITSLHKKPSIARNDYTPVASSSGTRHEPGPSQPSSESRQRSQSHSQSESSGQGSSSSGNFPFPVSLPPSPHHPPGSYVFTQPLVASPPDSPQDLPSVPRLNIIDSSPHSSTLAVRPRHPSALGVPTPPEAISPTESIPMSVSDIHFRHSDSDSAGDAMSRRESTVSHLPPHPPLPGHTSMTEETMDPASAASAQFIVQRVLGRSPAPSPGVGVMWLRALQIPAVEAL</sequence>
<keyword evidence="2" id="KW-0472">Membrane</keyword>
<dbReference type="Gene3D" id="2.60.120.260">
    <property type="entry name" value="Galactose-binding domain-like"/>
    <property type="match status" value="2"/>
</dbReference>
<feature type="region of interest" description="Disordered" evidence="1">
    <location>
        <begin position="267"/>
        <end position="297"/>
    </location>
</feature>
<feature type="compositionally biased region" description="Low complexity" evidence="1">
    <location>
        <begin position="565"/>
        <end position="577"/>
    </location>
</feature>
<feature type="compositionally biased region" description="Basic residues" evidence="1">
    <location>
        <begin position="499"/>
        <end position="516"/>
    </location>
</feature>
<feature type="region of interest" description="Disordered" evidence="1">
    <location>
        <begin position="444"/>
        <end position="1050"/>
    </location>
</feature>
<keyword evidence="4" id="KW-1185">Reference proteome</keyword>
<feature type="region of interest" description="Disordered" evidence="1">
    <location>
        <begin position="1068"/>
        <end position="1108"/>
    </location>
</feature>
<feature type="compositionally biased region" description="Low complexity" evidence="1">
    <location>
        <begin position="603"/>
        <end position="614"/>
    </location>
</feature>
<feature type="compositionally biased region" description="Pro residues" evidence="1">
    <location>
        <begin position="273"/>
        <end position="290"/>
    </location>
</feature>
<evidence type="ECO:0000256" key="2">
    <source>
        <dbReference type="SAM" id="Phobius"/>
    </source>
</evidence>
<feature type="compositionally biased region" description="Low complexity" evidence="1">
    <location>
        <begin position="483"/>
        <end position="492"/>
    </location>
</feature>
<feature type="transmembrane region" description="Helical" evidence="2">
    <location>
        <begin position="306"/>
        <end position="331"/>
    </location>
</feature>
<feature type="compositionally biased region" description="Low complexity" evidence="1">
    <location>
        <begin position="537"/>
        <end position="552"/>
    </location>
</feature>
<evidence type="ECO:0000313" key="3">
    <source>
        <dbReference type="EMBL" id="KAL0956634.1"/>
    </source>
</evidence>
<name>A0ABR3JM01_9AGAR</name>
<feature type="compositionally biased region" description="Polar residues" evidence="1">
    <location>
        <begin position="834"/>
        <end position="847"/>
    </location>
</feature>
<evidence type="ECO:0000256" key="1">
    <source>
        <dbReference type="SAM" id="MobiDB-lite"/>
    </source>
</evidence>
<feature type="compositionally biased region" description="Polar residues" evidence="1">
    <location>
        <begin position="657"/>
        <end position="672"/>
    </location>
</feature>
<feature type="compositionally biased region" description="Polar residues" evidence="1">
    <location>
        <begin position="1024"/>
        <end position="1033"/>
    </location>
</feature>
<keyword evidence="2" id="KW-0812">Transmembrane</keyword>
<feature type="compositionally biased region" description="Polar residues" evidence="1">
    <location>
        <begin position="749"/>
        <end position="773"/>
    </location>
</feature>
<feature type="compositionally biased region" description="Polar residues" evidence="1">
    <location>
        <begin position="895"/>
        <end position="905"/>
    </location>
</feature>
<comment type="caution">
    <text evidence="3">The sequence shown here is derived from an EMBL/GenBank/DDBJ whole genome shotgun (WGS) entry which is preliminary data.</text>
</comment>
<reference evidence="4" key="1">
    <citation type="submission" date="2024-06" db="EMBL/GenBank/DDBJ databases">
        <title>Multi-omics analyses provide insights into the biosynthesis of the anticancer antibiotic pleurotin in Hohenbuehelia grisea.</title>
        <authorList>
            <person name="Weaver J.A."/>
            <person name="Alberti F."/>
        </authorList>
    </citation>
    <scope>NUCLEOTIDE SEQUENCE [LARGE SCALE GENOMIC DNA]</scope>
    <source>
        <strain evidence="4">T-177</strain>
    </source>
</reference>
<evidence type="ECO:0000313" key="4">
    <source>
        <dbReference type="Proteomes" id="UP001556367"/>
    </source>
</evidence>
<feature type="compositionally biased region" description="Low complexity" evidence="1">
    <location>
        <begin position="953"/>
        <end position="984"/>
    </location>
</feature>
<feature type="compositionally biased region" description="Low complexity" evidence="1">
    <location>
        <begin position="774"/>
        <end position="790"/>
    </location>
</feature>
<feature type="compositionally biased region" description="Basic and acidic residues" evidence="1">
    <location>
        <begin position="388"/>
        <end position="399"/>
    </location>
</feature>
<feature type="compositionally biased region" description="Low complexity" evidence="1">
    <location>
        <begin position="628"/>
        <end position="651"/>
    </location>
</feature>
<keyword evidence="2" id="KW-1133">Transmembrane helix</keyword>
<feature type="compositionally biased region" description="Basic and acidic residues" evidence="1">
    <location>
        <begin position="462"/>
        <end position="479"/>
    </location>
</feature>
<proteinExistence type="predicted"/>
<gene>
    <name evidence="3" type="ORF">HGRIS_002768</name>
</gene>
<feature type="region of interest" description="Disordered" evidence="1">
    <location>
        <begin position="382"/>
        <end position="416"/>
    </location>
</feature>
<organism evidence="3 4">
    <name type="scientific">Hohenbuehelia grisea</name>
    <dbReference type="NCBI Taxonomy" id="104357"/>
    <lineage>
        <taxon>Eukaryota</taxon>
        <taxon>Fungi</taxon>
        <taxon>Dikarya</taxon>
        <taxon>Basidiomycota</taxon>
        <taxon>Agaricomycotina</taxon>
        <taxon>Agaricomycetes</taxon>
        <taxon>Agaricomycetidae</taxon>
        <taxon>Agaricales</taxon>
        <taxon>Pleurotineae</taxon>
        <taxon>Pleurotaceae</taxon>
        <taxon>Hohenbuehelia</taxon>
    </lineage>
</organism>
<dbReference type="EMBL" id="JASNQZ010000006">
    <property type="protein sequence ID" value="KAL0956634.1"/>
    <property type="molecule type" value="Genomic_DNA"/>
</dbReference>
<protein>
    <submittedName>
        <fullName evidence="3">Uncharacterized protein</fullName>
    </submittedName>
</protein>
<accession>A0ABR3JM01</accession>
<feature type="compositionally biased region" description="Pro residues" evidence="1">
    <location>
        <begin position="985"/>
        <end position="994"/>
    </location>
</feature>
<dbReference type="Proteomes" id="UP001556367">
    <property type="component" value="Unassembled WGS sequence"/>
</dbReference>